<keyword evidence="2" id="KW-1185">Reference proteome</keyword>
<evidence type="ECO:0000313" key="2">
    <source>
        <dbReference type="Proteomes" id="UP000224460"/>
    </source>
</evidence>
<reference evidence="1" key="1">
    <citation type="submission" date="2017-10" db="EMBL/GenBank/DDBJ databases">
        <title>Genome sequence of cellulolytic Lachnospiraceae bacterium XHS1971 isolated from hotspring sediment.</title>
        <authorList>
            <person name="Vasudevan G."/>
            <person name="Joshi A.J."/>
            <person name="Hivarkar S."/>
            <person name="Lanjekar V.B."/>
            <person name="Dhakephalkar P.K."/>
            <person name="Dagar S."/>
        </authorList>
    </citation>
    <scope>NUCLEOTIDE SEQUENCE</scope>
    <source>
        <strain evidence="1">XHS1971</strain>
    </source>
</reference>
<protein>
    <submittedName>
        <fullName evidence="1">Uncharacterized protein</fullName>
    </submittedName>
</protein>
<name>A0AC61DAN6_9FIRM</name>
<proteinExistence type="predicted"/>
<dbReference type="EMBL" id="PEDL01000023">
    <property type="protein sequence ID" value="PHV69587.1"/>
    <property type="molecule type" value="Genomic_DNA"/>
</dbReference>
<accession>A0AC61DAN6</accession>
<evidence type="ECO:0000313" key="1">
    <source>
        <dbReference type="EMBL" id="PHV69587.1"/>
    </source>
</evidence>
<organism evidence="1 2">
    <name type="scientific">Sporanaerobium hydrogeniformans</name>
    <dbReference type="NCBI Taxonomy" id="3072179"/>
    <lineage>
        <taxon>Bacteria</taxon>
        <taxon>Bacillati</taxon>
        <taxon>Bacillota</taxon>
        <taxon>Clostridia</taxon>
        <taxon>Lachnospirales</taxon>
        <taxon>Lachnospiraceae</taxon>
        <taxon>Sporanaerobium</taxon>
    </lineage>
</organism>
<sequence>MEDKKYSAGGVKFSFWFAEFRKMIELLNEGYTFDEIKEKAINENLFLTPTQARAKQIYTTVSNRIKTLDKGFYQLFKTSDVSNQKLINVIAIMKSDQLFADFVYEVYREKLLIGIDELADSDIRIFFRDKQVQSEKVASWQDYTLKRLGAYYKTVLMEAGMIENSTSTTRKLIRPIMDKVLADHLLASDMKFYYDAVTGVR</sequence>
<gene>
    <name evidence="1" type="ORF">CS063_14855</name>
</gene>
<dbReference type="Proteomes" id="UP000224460">
    <property type="component" value="Unassembled WGS sequence"/>
</dbReference>
<comment type="caution">
    <text evidence="1">The sequence shown here is derived from an EMBL/GenBank/DDBJ whole genome shotgun (WGS) entry which is preliminary data.</text>
</comment>